<organism evidence="1">
    <name type="scientific">Candidatus Kentrum sp. FW</name>
    <dbReference type="NCBI Taxonomy" id="2126338"/>
    <lineage>
        <taxon>Bacteria</taxon>
        <taxon>Pseudomonadati</taxon>
        <taxon>Pseudomonadota</taxon>
        <taxon>Gammaproteobacteria</taxon>
        <taxon>Candidatus Kentrum</taxon>
    </lineage>
</organism>
<name>A0A450SWB4_9GAMM</name>
<accession>A0A450SWB4</accession>
<dbReference type="EMBL" id="CAADEW010000080">
    <property type="protein sequence ID" value="VFJ58277.1"/>
    <property type="molecule type" value="Genomic_DNA"/>
</dbReference>
<dbReference type="AlphaFoldDB" id="A0A450SWB4"/>
<proteinExistence type="predicted"/>
<protein>
    <submittedName>
        <fullName evidence="1">Uncharacterized protein</fullName>
    </submittedName>
</protein>
<evidence type="ECO:0000313" key="1">
    <source>
        <dbReference type="EMBL" id="VFJ58277.1"/>
    </source>
</evidence>
<reference evidence="1" key="1">
    <citation type="submission" date="2019-02" db="EMBL/GenBank/DDBJ databases">
        <authorList>
            <person name="Gruber-Vodicka R. H."/>
            <person name="Seah K. B. B."/>
        </authorList>
    </citation>
    <scope>NUCLEOTIDE SEQUENCE</scope>
    <source>
        <strain evidence="1">BECK_BZ15</strain>
    </source>
</reference>
<sequence length="159" mass="18369">MHEWPASSGSKKDARNAGLVLLGQFVRNRDHTRLGKKRASWLPRGLPEPSKVTESMSIMEPAPSFIVSRRMGCRHRDFFRNLATAVEGRSYEVVGESLIVIRERGRRLEIELREEHERNLGVSLRLPVTPMVFRFFGYSDRQAKEFLRGFDRHYQRGGG</sequence>
<gene>
    <name evidence="1" type="ORF">BECKFW1821A_GA0114235_10804</name>
</gene>